<evidence type="ECO:0000256" key="6">
    <source>
        <dbReference type="ARBA" id="ARBA00022741"/>
    </source>
</evidence>
<keyword evidence="11" id="KW-0010">Activator</keyword>
<comment type="caution">
    <text evidence="19">The sequence shown here is derived from an EMBL/GenBank/DDBJ whole genome shotgun (WGS) entry which is preliminary data.</text>
</comment>
<dbReference type="SMART" id="SM00448">
    <property type="entry name" value="REC"/>
    <property type="match status" value="1"/>
</dbReference>
<dbReference type="InterPro" id="IPR001789">
    <property type="entry name" value="Sig_transdc_resp-reg_receiver"/>
</dbReference>
<evidence type="ECO:0000256" key="7">
    <source>
        <dbReference type="ARBA" id="ARBA00022840"/>
    </source>
</evidence>
<dbReference type="FunFam" id="3.40.50.2300:FF:000018">
    <property type="entry name" value="DNA-binding transcriptional regulator NtrC"/>
    <property type="match status" value="1"/>
</dbReference>
<dbReference type="InterPro" id="IPR003593">
    <property type="entry name" value="AAA+_ATPase"/>
</dbReference>
<dbReference type="SUPFAM" id="SSF46689">
    <property type="entry name" value="Homeodomain-like"/>
    <property type="match status" value="1"/>
</dbReference>
<dbReference type="Gene3D" id="1.10.8.60">
    <property type="match status" value="1"/>
</dbReference>
<dbReference type="SMART" id="SM00382">
    <property type="entry name" value="AAA"/>
    <property type="match status" value="1"/>
</dbReference>
<evidence type="ECO:0000256" key="5">
    <source>
        <dbReference type="ARBA" id="ARBA00022553"/>
    </source>
</evidence>
<dbReference type="InterPro" id="IPR058031">
    <property type="entry name" value="AAA_lid_NorR"/>
</dbReference>
<protein>
    <recommendedName>
        <fullName evidence="2">DNA-binding transcriptional regulator NtrC</fullName>
    </recommendedName>
    <alternativeName>
        <fullName evidence="14">Nitrogen regulation protein NR(I)</fullName>
    </alternativeName>
    <alternativeName>
        <fullName evidence="15">Nitrogen regulator I</fullName>
    </alternativeName>
</protein>
<keyword evidence="7" id="KW-0067">ATP-binding</keyword>
<name>A0A832I683_UNCEI</name>
<dbReference type="SUPFAM" id="SSF52540">
    <property type="entry name" value="P-loop containing nucleoside triphosphate hydrolases"/>
    <property type="match status" value="1"/>
</dbReference>
<dbReference type="PANTHER" id="PTHR32071:SF95">
    <property type="entry name" value="DNA-BINDING TRANSCRIPTIONAL REGULATOR NTRC"/>
    <property type="match status" value="1"/>
</dbReference>
<evidence type="ECO:0000256" key="4">
    <source>
        <dbReference type="ARBA" id="ARBA00022491"/>
    </source>
</evidence>
<evidence type="ECO:0000256" key="14">
    <source>
        <dbReference type="ARBA" id="ARBA00029881"/>
    </source>
</evidence>
<feature type="modified residue" description="4-aspartylphosphate" evidence="16">
    <location>
        <position position="57"/>
    </location>
</feature>
<accession>A0A832I683</accession>
<dbReference type="GO" id="GO:0000160">
    <property type="term" value="P:phosphorelay signal transduction system"/>
    <property type="evidence" value="ECO:0007669"/>
    <property type="project" value="UniProtKB-KW"/>
</dbReference>
<organism evidence="19">
    <name type="scientific">Eiseniibacteriota bacterium</name>
    <dbReference type="NCBI Taxonomy" id="2212470"/>
    <lineage>
        <taxon>Bacteria</taxon>
        <taxon>Candidatus Eiseniibacteriota</taxon>
    </lineage>
</organism>
<dbReference type="GO" id="GO:0043565">
    <property type="term" value="F:sequence-specific DNA binding"/>
    <property type="evidence" value="ECO:0007669"/>
    <property type="project" value="InterPro"/>
</dbReference>
<evidence type="ECO:0000256" key="11">
    <source>
        <dbReference type="ARBA" id="ARBA00023159"/>
    </source>
</evidence>
<evidence type="ECO:0000259" key="18">
    <source>
        <dbReference type="PROSITE" id="PS50110"/>
    </source>
</evidence>
<dbReference type="PANTHER" id="PTHR32071">
    <property type="entry name" value="TRANSCRIPTIONAL REGULATORY PROTEIN"/>
    <property type="match status" value="1"/>
</dbReference>
<evidence type="ECO:0000313" key="19">
    <source>
        <dbReference type="EMBL" id="HGZ44314.1"/>
    </source>
</evidence>
<dbReference type="Gene3D" id="3.40.50.300">
    <property type="entry name" value="P-loop containing nucleotide triphosphate hydrolases"/>
    <property type="match status" value="1"/>
</dbReference>
<dbReference type="InterPro" id="IPR002197">
    <property type="entry name" value="HTH_Fis"/>
</dbReference>
<dbReference type="Pfam" id="PF25601">
    <property type="entry name" value="AAA_lid_14"/>
    <property type="match status" value="1"/>
</dbReference>
<evidence type="ECO:0000256" key="8">
    <source>
        <dbReference type="ARBA" id="ARBA00023012"/>
    </source>
</evidence>
<gene>
    <name evidence="19" type="ORF">ENR23_13020</name>
</gene>
<keyword evidence="8" id="KW-0902">Two-component regulatory system</keyword>
<dbReference type="Pfam" id="PF00158">
    <property type="entry name" value="Sigma54_activat"/>
    <property type="match status" value="1"/>
</dbReference>
<dbReference type="CDD" id="cd00009">
    <property type="entry name" value="AAA"/>
    <property type="match status" value="1"/>
</dbReference>
<dbReference type="PROSITE" id="PS50045">
    <property type="entry name" value="SIGMA54_INTERACT_4"/>
    <property type="match status" value="1"/>
</dbReference>
<dbReference type="GO" id="GO:0005737">
    <property type="term" value="C:cytoplasm"/>
    <property type="evidence" value="ECO:0007669"/>
    <property type="project" value="UniProtKB-SubCell"/>
</dbReference>
<evidence type="ECO:0000256" key="2">
    <source>
        <dbReference type="ARBA" id="ARBA00019059"/>
    </source>
</evidence>
<dbReference type="Pfam" id="PF00072">
    <property type="entry name" value="Response_reg"/>
    <property type="match status" value="1"/>
</dbReference>
<dbReference type="InterPro" id="IPR025662">
    <property type="entry name" value="Sigma_54_int_dom_ATP-bd_1"/>
</dbReference>
<keyword evidence="4" id="KW-0678">Repressor</keyword>
<keyword evidence="6" id="KW-0547">Nucleotide-binding</keyword>
<dbReference type="AlphaFoldDB" id="A0A832I683"/>
<keyword evidence="12" id="KW-0804">Transcription</keyword>
<evidence type="ECO:0000259" key="17">
    <source>
        <dbReference type="PROSITE" id="PS50045"/>
    </source>
</evidence>
<dbReference type="GO" id="GO:0006355">
    <property type="term" value="P:regulation of DNA-templated transcription"/>
    <property type="evidence" value="ECO:0007669"/>
    <property type="project" value="InterPro"/>
</dbReference>
<dbReference type="InterPro" id="IPR025943">
    <property type="entry name" value="Sigma_54_int_dom_ATP-bd_2"/>
</dbReference>
<reference evidence="19" key="1">
    <citation type="journal article" date="2020" name="mSystems">
        <title>Genome- and Community-Level Interaction Insights into Carbon Utilization and Element Cycling Functions of Hydrothermarchaeota in Hydrothermal Sediment.</title>
        <authorList>
            <person name="Zhou Z."/>
            <person name="Liu Y."/>
            <person name="Xu W."/>
            <person name="Pan J."/>
            <person name="Luo Z.H."/>
            <person name="Li M."/>
        </authorList>
    </citation>
    <scope>NUCLEOTIDE SEQUENCE [LARGE SCALE GENOMIC DNA]</scope>
    <source>
        <strain evidence="19">SpSt-381</strain>
    </source>
</reference>
<dbReference type="PRINTS" id="PR01590">
    <property type="entry name" value="HTHFIS"/>
</dbReference>
<feature type="domain" description="Sigma-54 factor interaction" evidence="17">
    <location>
        <begin position="145"/>
        <end position="374"/>
    </location>
</feature>
<dbReference type="InterPro" id="IPR002078">
    <property type="entry name" value="Sigma_54_int"/>
</dbReference>
<dbReference type="PROSITE" id="PS00675">
    <property type="entry name" value="SIGMA54_INTERACT_1"/>
    <property type="match status" value="1"/>
</dbReference>
<dbReference type="PROSITE" id="PS00676">
    <property type="entry name" value="SIGMA54_INTERACT_2"/>
    <property type="match status" value="1"/>
</dbReference>
<evidence type="ECO:0000256" key="15">
    <source>
        <dbReference type="ARBA" id="ARBA00031910"/>
    </source>
</evidence>
<evidence type="ECO:0000256" key="10">
    <source>
        <dbReference type="ARBA" id="ARBA00023125"/>
    </source>
</evidence>
<dbReference type="FunFam" id="3.40.50.300:FF:000006">
    <property type="entry name" value="DNA-binding transcriptional regulator NtrC"/>
    <property type="match status" value="1"/>
</dbReference>
<evidence type="ECO:0000256" key="16">
    <source>
        <dbReference type="PROSITE-ProRule" id="PRU00169"/>
    </source>
</evidence>
<dbReference type="Gene3D" id="3.40.50.2300">
    <property type="match status" value="1"/>
</dbReference>
<proteinExistence type="predicted"/>
<evidence type="ECO:0000256" key="9">
    <source>
        <dbReference type="ARBA" id="ARBA00023015"/>
    </source>
</evidence>
<feature type="domain" description="Response regulatory" evidence="18">
    <location>
        <begin position="8"/>
        <end position="122"/>
    </location>
</feature>
<dbReference type="PROSITE" id="PS50110">
    <property type="entry name" value="RESPONSE_REGULATORY"/>
    <property type="match status" value="1"/>
</dbReference>
<keyword evidence="3" id="KW-0963">Cytoplasm</keyword>
<keyword evidence="5 16" id="KW-0597">Phosphoprotein</keyword>
<evidence type="ECO:0000256" key="12">
    <source>
        <dbReference type="ARBA" id="ARBA00023163"/>
    </source>
</evidence>
<dbReference type="InterPro" id="IPR025944">
    <property type="entry name" value="Sigma_54_int_dom_CS"/>
</dbReference>
<dbReference type="InterPro" id="IPR011006">
    <property type="entry name" value="CheY-like_superfamily"/>
</dbReference>
<dbReference type="InterPro" id="IPR027417">
    <property type="entry name" value="P-loop_NTPase"/>
</dbReference>
<evidence type="ECO:0000256" key="3">
    <source>
        <dbReference type="ARBA" id="ARBA00022490"/>
    </source>
</evidence>
<dbReference type="PROSITE" id="PS00688">
    <property type="entry name" value="SIGMA54_INTERACT_3"/>
    <property type="match status" value="1"/>
</dbReference>
<evidence type="ECO:0000256" key="13">
    <source>
        <dbReference type="ARBA" id="ARBA00023231"/>
    </source>
</evidence>
<dbReference type="EMBL" id="DSQF01000026">
    <property type="protein sequence ID" value="HGZ44314.1"/>
    <property type="molecule type" value="Genomic_DNA"/>
</dbReference>
<evidence type="ECO:0000256" key="1">
    <source>
        <dbReference type="ARBA" id="ARBA00004496"/>
    </source>
</evidence>
<keyword evidence="10" id="KW-0238">DNA-binding</keyword>
<keyword evidence="9" id="KW-0805">Transcription regulation</keyword>
<keyword evidence="13" id="KW-0535">Nitrogen fixation</keyword>
<dbReference type="GO" id="GO:0005524">
    <property type="term" value="F:ATP binding"/>
    <property type="evidence" value="ECO:0007669"/>
    <property type="project" value="UniProtKB-KW"/>
</dbReference>
<dbReference type="SUPFAM" id="SSF52172">
    <property type="entry name" value="CheY-like"/>
    <property type="match status" value="1"/>
</dbReference>
<dbReference type="Pfam" id="PF02954">
    <property type="entry name" value="HTH_8"/>
    <property type="match status" value="1"/>
</dbReference>
<dbReference type="Gene3D" id="1.10.10.60">
    <property type="entry name" value="Homeodomain-like"/>
    <property type="match status" value="1"/>
</dbReference>
<comment type="subcellular location">
    <subcellularLocation>
        <location evidence="1">Cytoplasm</location>
    </subcellularLocation>
</comment>
<sequence>MSGGARGTVLVVEDDRDMRVLLEDELGAEGWTVVTAANGDEALARFREGRVDAVVTDLQMPGMKGDRLLAEVRALERDVPVVIMTAFGTIESAVSAMKGGAYHYLAKPFRIEQLVATLARAMEERALRHALVARAAEAGAGEGRIVAESPAMRRTLEMVALAAGADAPVLLLGESGTGKELLARALHAASARRERPFVTLNCAAIPETLLESQLFGYRRGAFTDAREDRAGVLQEAEGGTVLLDEIGDMPLALQAKVLRLLQNREIHPLGAAAPVTVDVRLVAATHRDLEALCAEGRFRRDLYYRLNVLPVRVPPLRERLEDLVPLAGHFLAVHGRTTGREGVTLSLEAMELLRRHAWPGNVRELENAILRALVIGSGRAIGPEDLPEHIRPARAGAEGERVRLLAEVEKEQVLRALRAVGGNKAAAARLLGLDRKTLYRKLEQYGVEG</sequence>
<dbReference type="InterPro" id="IPR009057">
    <property type="entry name" value="Homeodomain-like_sf"/>
</dbReference>